<keyword evidence="3" id="KW-1185">Reference proteome</keyword>
<dbReference type="EMBL" id="QKKF02003087">
    <property type="protein sequence ID" value="RZF47836.1"/>
    <property type="molecule type" value="Genomic_DNA"/>
</dbReference>
<sequence>MEGEASLMRHSSTMYGCVIIYVNVWMNAAEVVLPADERRFGGQRVKRQTKREPTASLLEAGTWKNASDSGPSRAAVGAKSSN</sequence>
<protein>
    <submittedName>
        <fullName evidence="2">Uncharacterized protein</fullName>
    </submittedName>
</protein>
<comment type="caution">
    <text evidence="2">The sequence shown here is derived from an EMBL/GenBank/DDBJ whole genome shotgun (WGS) entry which is preliminary data.</text>
</comment>
<dbReference type="Proteomes" id="UP000291343">
    <property type="component" value="Unassembled WGS sequence"/>
</dbReference>
<organism evidence="2 3">
    <name type="scientific">Laodelphax striatellus</name>
    <name type="common">Small brown planthopper</name>
    <name type="synonym">Delphax striatella</name>
    <dbReference type="NCBI Taxonomy" id="195883"/>
    <lineage>
        <taxon>Eukaryota</taxon>
        <taxon>Metazoa</taxon>
        <taxon>Ecdysozoa</taxon>
        <taxon>Arthropoda</taxon>
        <taxon>Hexapoda</taxon>
        <taxon>Insecta</taxon>
        <taxon>Pterygota</taxon>
        <taxon>Neoptera</taxon>
        <taxon>Paraneoptera</taxon>
        <taxon>Hemiptera</taxon>
        <taxon>Auchenorrhyncha</taxon>
        <taxon>Fulgoroidea</taxon>
        <taxon>Delphacidae</taxon>
        <taxon>Criomorphinae</taxon>
        <taxon>Laodelphax</taxon>
    </lineage>
</organism>
<name>A0A482XPY2_LAOST</name>
<reference evidence="2 3" key="1">
    <citation type="journal article" date="2017" name="Gigascience">
        <title>Genome sequence of the small brown planthopper, Laodelphax striatellus.</title>
        <authorList>
            <person name="Zhu J."/>
            <person name="Jiang F."/>
            <person name="Wang X."/>
            <person name="Yang P."/>
            <person name="Bao Y."/>
            <person name="Zhao W."/>
            <person name="Wang W."/>
            <person name="Lu H."/>
            <person name="Wang Q."/>
            <person name="Cui N."/>
            <person name="Li J."/>
            <person name="Chen X."/>
            <person name="Luo L."/>
            <person name="Yu J."/>
            <person name="Kang L."/>
            <person name="Cui F."/>
        </authorList>
    </citation>
    <scope>NUCLEOTIDE SEQUENCE [LARGE SCALE GENOMIC DNA]</scope>
    <source>
        <strain evidence="2">Lst14</strain>
    </source>
</reference>
<dbReference type="InParanoid" id="A0A482XPY2"/>
<proteinExistence type="predicted"/>
<evidence type="ECO:0000256" key="1">
    <source>
        <dbReference type="SAM" id="MobiDB-lite"/>
    </source>
</evidence>
<gene>
    <name evidence="2" type="ORF">LSTR_LSTR017439</name>
</gene>
<accession>A0A482XPY2</accession>
<dbReference type="AlphaFoldDB" id="A0A482XPY2"/>
<evidence type="ECO:0000313" key="2">
    <source>
        <dbReference type="EMBL" id="RZF47836.1"/>
    </source>
</evidence>
<evidence type="ECO:0000313" key="3">
    <source>
        <dbReference type="Proteomes" id="UP000291343"/>
    </source>
</evidence>
<feature type="region of interest" description="Disordered" evidence="1">
    <location>
        <begin position="41"/>
        <end position="82"/>
    </location>
</feature>